<dbReference type="InterPro" id="IPR048273">
    <property type="entry name" value="Luciferase"/>
</dbReference>
<comment type="caution">
    <text evidence="2">The sequence shown here is derived from an EMBL/GenBank/DDBJ whole genome shotgun (WGS) entry which is preliminary data.</text>
</comment>
<dbReference type="AlphaFoldDB" id="A0AAX6MBH0"/>
<evidence type="ECO:0000313" key="3">
    <source>
        <dbReference type="Proteomes" id="UP001369815"/>
    </source>
</evidence>
<protein>
    <submittedName>
        <fullName evidence="2">Uncharacterized protein</fullName>
    </submittedName>
</protein>
<organism evidence="2 3">
    <name type="scientific">Daldinia eschscholtzii</name>
    <dbReference type="NCBI Taxonomy" id="292717"/>
    <lineage>
        <taxon>Eukaryota</taxon>
        <taxon>Fungi</taxon>
        <taxon>Dikarya</taxon>
        <taxon>Ascomycota</taxon>
        <taxon>Pezizomycotina</taxon>
        <taxon>Sordariomycetes</taxon>
        <taxon>Xylariomycetidae</taxon>
        <taxon>Xylariales</taxon>
        <taxon>Hypoxylaceae</taxon>
        <taxon>Daldinia</taxon>
    </lineage>
</organism>
<reference evidence="2 3" key="1">
    <citation type="journal article" date="2024" name="Front Chem Biol">
        <title>Unveiling the potential of Daldinia eschscholtzii MFLUCC 19-0629 through bioactivity and bioinformatics studies for enhanced sustainable agriculture production.</title>
        <authorList>
            <person name="Brooks S."/>
            <person name="Weaver J.A."/>
            <person name="Klomchit A."/>
            <person name="Alharthi S.A."/>
            <person name="Onlamun T."/>
            <person name="Nurani R."/>
            <person name="Vong T.K."/>
            <person name="Alberti F."/>
            <person name="Greco C."/>
        </authorList>
    </citation>
    <scope>NUCLEOTIDE SEQUENCE [LARGE SCALE GENOMIC DNA]</scope>
    <source>
        <strain evidence="2">MFLUCC 19-0629</strain>
    </source>
</reference>
<accession>A0AAX6MBH0</accession>
<feature type="region of interest" description="Disordered" evidence="1">
    <location>
        <begin position="198"/>
        <end position="235"/>
    </location>
</feature>
<dbReference type="PANTHER" id="PTHR38695:SF1">
    <property type="entry name" value="AMINO ACID PERMEASE_ SLC12A DOMAIN-CONTAINING PROTEIN"/>
    <property type="match status" value="1"/>
</dbReference>
<feature type="region of interest" description="Disordered" evidence="1">
    <location>
        <begin position="104"/>
        <end position="145"/>
    </location>
</feature>
<feature type="compositionally biased region" description="Basic and acidic residues" evidence="1">
    <location>
        <begin position="221"/>
        <end position="235"/>
    </location>
</feature>
<dbReference type="EMBL" id="JBANMG010000009">
    <property type="protein sequence ID" value="KAK6949542.1"/>
    <property type="molecule type" value="Genomic_DNA"/>
</dbReference>
<dbReference type="PANTHER" id="PTHR38695">
    <property type="entry name" value="AMINO ACID PERMEASE_ SLC12A DOMAIN-CONTAINING PROTEIN"/>
    <property type="match status" value="1"/>
</dbReference>
<evidence type="ECO:0000313" key="2">
    <source>
        <dbReference type="EMBL" id="KAK6949542.1"/>
    </source>
</evidence>
<evidence type="ECO:0000256" key="1">
    <source>
        <dbReference type="SAM" id="MobiDB-lite"/>
    </source>
</evidence>
<sequence length="235" mass="25788">MSLLREKYAALLNPEVLRAHQKPILLATGITAAATPLLAYAWSCYRQWLALGPGGVPYHFFGWLLQTSMHVIARTDIREPVPRPYKRVEDVAALYGDAGAQSFFARDGDGDGGASTLPPRKGRRPEIPSFVAPQRQLSEQAPPPTVAAEKAFLDALAAANPTLFEARASKLEGPLHRALWLRMPSDPDKKKLLQTRLGRGADGEFAHVHGEGELAPNPQPRGREERHRGRVGREA</sequence>
<keyword evidence="3" id="KW-1185">Reference proteome</keyword>
<gene>
    <name evidence="2" type="ORF">Daesc_009625</name>
</gene>
<name>A0AAX6MBH0_9PEZI</name>
<feature type="compositionally biased region" description="Basic and acidic residues" evidence="1">
    <location>
        <begin position="199"/>
        <end position="212"/>
    </location>
</feature>
<dbReference type="Proteomes" id="UP001369815">
    <property type="component" value="Unassembled WGS sequence"/>
</dbReference>
<proteinExistence type="predicted"/>